<dbReference type="EMBL" id="QKVO01000002">
    <property type="protein sequence ID" value="RAO95189.1"/>
    <property type="molecule type" value="Genomic_DNA"/>
</dbReference>
<dbReference type="OrthoDB" id="394024at2"/>
<evidence type="ECO:0000313" key="3">
    <source>
        <dbReference type="EMBL" id="RAO95189.1"/>
    </source>
</evidence>
<proteinExistence type="inferred from homology"/>
<gene>
    <name evidence="3" type="ORF">DNK47_01000</name>
</gene>
<reference evidence="4" key="1">
    <citation type="submission" date="2018-06" db="EMBL/GenBank/DDBJ databases">
        <authorList>
            <person name="Martinez Ocampo F."/>
            <person name="Quiroz Castaneda R.E."/>
            <person name="Rojas Lopez X."/>
        </authorList>
    </citation>
    <scope>NUCLEOTIDE SEQUENCE [LARGE SCALE GENOMIC DNA]</scope>
    <source>
        <strain evidence="4">INIFAP02</strain>
    </source>
</reference>
<evidence type="ECO:0000256" key="1">
    <source>
        <dbReference type="ARBA" id="ARBA00010828"/>
    </source>
</evidence>
<sequence>MLLLKKLLIANVLGAGIITPIVKYTRHQTPIEELELENTLKKWKQLFSKISGDTDFEKLSSLFSRNLTSFSKSAIVNAVKQLLMKWVIDIWENQEAFFPISQRLNKFFFYYHIHHWKMKNEVEELSWELIKKFFIDFFFKEKGWFLLSKFGDFSSFVLKEWERKEKPMKIHEWTLKYSNAGENKQVSSEEESLYSRETMEKVKNRIPFLFPEIKGSEGYSSFISKLTHKGEVELSKFKKRWVTLSELTKLTDGYKLGALIHLYQQQATDSEFSLELDSSTNGSVPTLQLKKNGNGQDSWDSASNPLYLFLDKKPNGDCLLLHNSLFNKEVTKKLKKNSSSCLYSARWLSSGNGDDNNGKKNQKVLASREQEGISFYYLSRDSGLQGKGGKKTIDEQDTEVVEKVTKYLTENFETIFFQYLLSKGESDTSEFSGDFTPFALQPINKNSSLKIKEWSFSEFLKKHLEILLASSSYLESLYWAQTLKTLQTILLSVYKNVPSTIELKKSNGGSGDGGGGEEDIVGSTKIQLQDTAGLFSPLAYKRPNSQEEHRELDFFELRNQQNGGDDENGKNNKNWFFDELTDFLFGKEEKGKKLFSLEQKANELKKLLLRKGSDSIFKNSSSSLQDFFSKNLFLRAQLEDLSGADNSKSIPSIFALKAEKIIFPKNKNEGLTDTSFSDLLDSYINSLKKQEEGGGKTTEDKSTWRDLINESIFLEPFLKSATEKKILYGTLDIASTQSESKDTEQNGEDSDNKKRLTTRARNHWLLNNYYFSDSAYESSSEEYKEFLSYLLAVKWMVENNYSNLPYLVNRIFKKNKNKNAYLLWYKEINEKEKDKLAESTGTSAPSLTSEDASNSTVSQKSAPEQLKEFLQEKFSEDISNPLLKGEFITDSDEGEAQGSGGGDGDQQPKTKDYSLKNTMYNVDAYKDKNGKQQVNTSEITKLSGFAGLITESFTTRDIPKSLRDYIFKNFLSSNSSKNTNYSVENSSSTPKEPSETSFIEGAFFQNNTKRNLKSNEELLSLLKNITKKEILLQFLDSKSINSLKIALDNQGEEEINNLTLKQLKDELTKSLSQSNTLASDTTENSQDSRLIKELYRLFNRFSGYLYVSDEKEKSPHVFTETKENSSEKKYYIGFLYQVNQFDFDKEGIEALKKSLSEKALHTLISLLASNKEIREWIYEGVLTRQLFLS</sequence>
<feature type="region of interest" description="Disordered" evidence="2">
    <location>
        <begin position="836"/>
        <end position="862"/>
    </location>
</feature>
<feature type="compositionally biased region" description="Polar residues" evidence="2">
    <location>
        <begin position="839"/>
        <end position="862"/>
    </location>
</feature>
<dbReference type="InterPro" id="IPR022186">
    <property type="entry name" value="DUF3713"/>
</dbReference>
<name>A0A328PVM9_9MOLU</name>
<dbReference type="AlphaFoldDB" id="A0A328PVM9"/>
<organism evidence="3 4">
    <name type="scientific">Mycoplasma wenyonii</name>
    <dbReference type="NCBI Taxonomy" id="65123"/>
    <lineage>
        <taxon>Bacteria</taxon>
        <taxon>Bacillati</taxon>
        <taxon>Mycoplasmatota</taxon>
        <taxon>Mollicutes</taxon>
        <taxon>Mycoplasmataceae</taxon>
        <taxon>Mycoplasma</taxon>
    </lineage>
</organism>
<comment type="similarity">
    <text evidence="1">Belongs to the MG307/MG309/MG338 family.</text>
</comment>
<dbReference type="RefSeq" id="WP_112665124.1">
    <property type="nucleotide sequence ID" value="NZ_QKVO01000002.1"/>
</dbReference>
<feature type="region of interest" description="Disordered" evidence="2">
    <location>
        <begin position="891"/>
        <end position="912"/>
    </location>
</feature>
<dbReference type="Pfam" id="PF12506">
    <property type="entry name" value="DUF3713"/>
    <property type="match status" value="1"/>
</dbReference>
<dbReference type="Proteomes" id="UP000249762">
    <property type="component" value="Unassembled WGS sequence"/>
</dbReference>
<keyword evidence="4" id="KW-1185">Reference proteome</keyword>
<accession>A0A328PVM9</accession>
<comment type="caution">
    <text evidence="3">The sequence shown here is derived from an EMBL/GenBank/DDBJ whole genome shotgun (WGS) entry which is preliminary data.</text>
</comment>
<protein>
    <submittedName>
        <fullName evidence="3">Uncharacterized protein</fullName>
    </submittedName>
</protein>
<evidence type="ECO:0000313" key="4">
    <source>
        <dbReference type="Proteomes" id="UP000249762"/>
    </source>
</evidence>
<evidence type="ECO:0000256" key="2">
    <source>
        <dbReference type="SAM" id="MobiDB-lite"/>
    </source>
</evidence>